<dbReference type="InterPro" id="IPR010499">
    <property type="entry name" value="AraC_E-bd"/>
</dbReference>
<dbReference type="SUPFAM" id="SSF46689">
    <property type="entry name" value="Homeodomain-like"/>
    <property type="match status" value="2"/>
</dbReference>
<dbReference type="Pfam" id="PF12833">
    <property type="entry name" value="HTH_18"/>
    <property type="match status" value="1"/>
</dbReference>
<evidence type="ECO:0000256" key="1">
    <source>
        <dbReference type="ARBA" id="ARBA00023015"/>
    </source>
</evidence>
<keyword evidence="1" id="KW-0805">Transcription regulation</keyword>
<keyword evidence="6" id="KW-1185">Reference proteome</keyword>
<evidence type="ECO:0000256" key="3">
    <source>
        <dbReference type="ARBA" id="ARBA00023163"/>
    </source>
</evidence>
<name>A0ABQ6LJ70_9RHOB</name>
<evidence type="ECO:0000259" key="4">
    <source>
        <dbReference type="PROSITE" id="PS01124"/>
    </source>
</evidence>
<protein>
    <submittedName>
        <fullName evidence="5">AraC family transcriptional regulator</fullName>
    </submittedName>
</protein>
<organism evidence="5 6">
    <name type="scientific">Paralimibaculum aggregatum</name>
    <dbReference type="NCBI Taxonomy" id="3036245"/>
    <lineage>
        <taxon>Bacteria</taxon>
        <taxon>Pseudomonadati</taxon>
        <taxon>Pseudomonadota</taxon>
        <taxon>Alphaproteobacteria</taxon>
        <taxon>Rhodobacterales</taxon>
        <taxon>Paracoccaceae</taxon>
        <taxon>Paralimibaculum</taxon>
    </lineage>
</organism>
<dbReference type="SMART" id="SM00342">
    <property type="entry name" value="HTH_ARAC"/>
    <property type="match status" value="1"/>
</dbReference>
<keyword evidence="2" id="KW-0238">DNA-binding</keyword>
<dbReference type="Proteomes" id="UP001239909">
    <property type="component" value="Unassembled WGS sequence"/>
</dbReference>
<dbReference type="Gene3D" id="3.20.80.10">
    <property type="entry name" value="Regulatory factor, effector binding domain"/>
    <property type="match status" value="1"/>
</dbReference>
<sequence length="280" mass="30504">MQIVARALWFIETNRCRPLTLADIARDAGVSRHHLARSFQRATGRPVMGYLRGRRLAEAARMVAGGSARLIEVALENGYGSHEAFTRAFRQEFGVPPEAVRAARSTASLSMQERIAMPNDTAPTNLPEPRMVEAGPIHLAGLEGRYTAATRATIPALWQRFGEVVDEIPGRSGAEVYGLCRDFDGEGGFGYMAAVAVTDPGAVPPDFATARLATARYAVFEHRGQVTEIHRSFRAIFGTWLPRSGFAAAGPEFERYDDRFDPGTGTGLVEIWVPVTPKSG</sequence>
<dbReference type="PROSITE" id="PS01124">
    <property type="entry name" value="HTH_ARAC_FAMILY_2"/>
    <property type="match status" value="1"/>
</dbReference>
<dbReference type="InterPro" id="IPR009057">
    <property type="entry name" value="Homeodomain-like_sf"/>
</dbReference>
<dbReference type="PANTHER" id="PTHR47504">
    <property type="entry name" value="RIGHT ORIGIN-BINDING PROTEIN"/>
    <property type="match status" value="1"/>
</dbReference>
<dbReference type="PROSITE" id="PS00041">
    <property type="entry name" value="HTH_ARAC_FAMILY_1"/>
    <property type="match status" value="1"/>
</dbReference>
<dbReference type="InterPro" id="IPR029442">
    <property type="entry name" value="GyrI-like"/>
</dbReference>
<gene>
    <name evidence="5" type="ORF">LNKW23_25380</name>
</gene>
<evidence type="ECO:0000313" key="6">
    <source>
        <dbReference type="Proteomes" id="UP001239909"/>
    </source>
</evidence>
<dbReference type="RefSeq" id="WP_285672122.1">
    <property type="nucleotide sequence ID" value="NZ_BSYI01000018.1"/>
</dbReference>
<evidence type="ECO:0000313" key="5">
    <source>
        <dbReference type="EMBL" id="GMG83325.1"/>
    </source>
</evidence>
<dbReference type="InterPro" id="IPR018060">
    <property type="entry name" value="HTH_AraC"/>
</dbReference>
<dbReference type="EMBL" id="BSYI01000018">
    <property type="protein sequence ID" value="GMG83325.1"/>
    <property type="molecule type" value="Genomic_DNA"/>
</dbReference>
<dbReference type="PANTHER" id="PTHR47504:SF5">
    <property type="entry name" value="RIGHT ORIGIN-BINDING PROTEIN"/>
    <property type="match status" value="1"/>
</dbReference>
<accession>A0ABQ6LJ70</accession>
<dbReference type="Pfam" id="PF06445">
    <property type="entry name" value="GyrI-like"/>
    <property type="match status" value="1"/>
</dbReference>
<keyword evidence="3" id="KW-0804">Transcription</keyword>
<proteinExistence type="predicted"/>
<comment type="caution">
    <text evidence="5">The sequence shown here is derived from an EMBL/GenBank/DDBJ whole genome shotgun (WGS) entry which is preliminary data.</text>
</comment>
<evidence type="ECO:0000256" key="2">
    <source>
        <dbReference type="ARBA" id="ARBA00023125"/>
    </source>
</evidence>
<dbReference type="Gene3D" id="1.10.10.60">
    <property type="entry name" value="Homeodomain-like"/>
    <property type="match status" value="2"/>
</dbReference>
<reference evidence="5 6" key="1">
    <citation type="submission" date="2023-04" db="EMBL/GenBank/DDBJ databases">
        <title>Marinoamorphus aggregata gen. nov., sp. Nov., isolate from tissue of brittle star Ophioplocus japonicus.</title>
        <authorList>
            <person name="Kawano K."/>
            <person name="Sawayama S."/>
            <person name="Nakagawa S."/>
        </authorList>
    </citation>
    <scope>NUCLEOTIDE SEQUENCE [LARGE SCALE GENOMIC DNA]</scope>
    <source>
        <strain evidence="5 6">NKW23</strain>
    </source>
</reference>
<dbReference type="InterPro" id="IPR050959">
    <property type="entry name" value="MarA-like"/>
</dbReference>
<feature type="domain" description="HTH araC/xylS-type" evidence="4">
    <location>
        <begin position="5"/>
        <end position="103"/>
    </location>
</feature>
<dbReference type="SUPFAM" id="SSF55136">
    <property type="entry name" value="Probable bacterial effector-binding domain"/>
    <property type="match status" value="1"/>
</dbReference>
<dbReference type="SMART" id="SM00871">
    <property type="entry name" value="AraC_E_bind"/>
    <property type="match status" value="1"/>
</dbReference>
<dbReference type="InterPro" id="IPR011256">
    <property type="entry name" value="Reg_factor_effector_dom_sf"/>
</dbReference>
<dbReference type="InterPro" id="IPR018062">
    <property type="entry name" value="HTH_AraC-typ_CS"/>
</dbReference>